<feature type="domain" description="Protein kinase" evidence="8">
    <location>
        <begin position="27"/>
        <end position="285"/>
    </location>
</feature>
<gene>
    <name evidence="9" type="ORF">QTN89_15970</name>
</gene>
<dbReference type="EC" id="2.7.11.1" evidence="9"/>
<evidence type="ECO:0000256" key="2">
    <source>
        <dbReference type="ARBA" id="ARBA00022741"/>
    </source>
</evidence>
<evidence type="ECO:0000313" key="9">
    <source>
        <dbReference type="EMBL" id="MDM4016945.1"/>
    </source>
</evidence>
<reference evidence="9 10" key="1">
    <citation type="submission" date="2023-06" db="EMBL/GenBank/DDBJ databases">
        <title>Roseiconus lacunae JC819 isolated from Gulf of Mannar region, Tamil Nadu.</title>
        <authorList>
            <person name="Pk S."/>
            <person name="Ch S."/>
            <person name="Ch V.R."/>
        </authorList>
    </citation>
    <scope>NUCLEOTIDE SEQUENCE [LARGE SCALE GENOMIC DNA]</scope>
    <source>
        <strain evidence="9 10">JC819</strain>
    </source>
</reference>
<dbReference type="PROSITE" id="PS50011">
    <property type="entry name" value="PROTEIN_KINASE_DOM"/>
    <property type="match status" value="1"/>
</dbReference>
<evidence type="ECO:0000256" key="6">
    <source>
        <dbReference type="SAM" id="MobiDB-lite"/>
    </source>
</evidence>
<dbReference type="SMART" id="SM00220">
    <property type="entry name" value="S_TKc"/>
    <property type="match status" value="1"/>
</dbReference>
<dbReference type="Gene3D" id="3.30.200.20">
    <property type="entry name" value="Phosphorylase Kinase, domain 1"/>
    <property type="match status" value="1"/>
</dbReference>
<dbReference type="Proteomes" id="UP001239462">
    <property type="component" value="Unassembled WGS sequence"/>
</dbReference>
<proteinExistence type="predicted"/>
<dbReference type="GO" id="GO:0004674">
    <property type="term" value="F:protein serine/threonine kinase activity"/>
    <property type="evidence" value="ECO:0007669"/>
    <property type="project" value="UniProtKB-EC"/>
</dbReference>
<evidence type="ECO:0000256" key="7">
    <source>
        <dbReference type="SAM" id="Phobius"/>
    </source>
</evidence>
<feature type="region of interest" description="Disordered" evidence="6">
    <location>
        <begin position="313"/>
        <end position="336"/>
    </location>
</feature>
<feature type="region of interest" description="Disordered" evidence="6">
    <location>
        <begin position="702"/>
        <end position="731"/>
    </location>
</feature>
<organism evidence="9 10">
    <name type="scientific">Roseiconus lacunae</name>
    <dbReference type="NCBI Taxonomy" id="2605694"/>
    <lineage>
        <taxon>Bacteria</taxon>
        <taxon>Pseudomonadati</taxon>
        <taxon>Planctomycetota</taxon>
        <taxon>Planctomycetia</taxon>
        <taxon>Pirellulales</taxon>
        <taxon>Pirellulaceae</taxon>
        <taxon>Roseiconus</taxon>
    </lineage>
</organism>
<evidence type="ECO:0000256" key="4">
    <source>
        <dbReference type="ARBA" id="ARBA00022840"/>
    </source>
</evidence>
<dbReference type="Gene3D" id="1.10.510.10">
    <property type="entry name" value="Transferase(Phosphotransferase) domain 1"/>
    <property type="match status" value="1"/>
</dbReference>
<feature type="region of interest" description="Disordered" evidence="6">
    <location>
        <begin position="911"/>
        <end position="932"/>
    </location>
</feature>
<feature type="region of interest" description="Disordered" evidence="6">
    <location>
        <begin position="440"/>
        <end position="500"/>
    </location>
</feature>
<dbReference type="PROSITE" id="PS00107">
    <property type="entry name" value="PROTEIN_KINASE_ATP"/>
    <property type="match status" value="1"/>
</dbReference>
<feature type="compositionally biased region" description="Basic and acidic residues" evidence="6">
    <location>
        <begin position="915"/>
        <end position="932"/>
    </location>
</feature>
<evidence type="ECO:0000256" key="1">
    <source>
        <dbReference type="ARBA" id="ARBA00022679"/>
    </source>
</evidence>
<keyword evidence="1 9" id="KW-0808">Transferase</keyword>
<dbReference type="PANTHER" id="PTHR43289">
    <property type="entry name" value="MITOGEN-ACTIVATED PROTEIN KINASE KINASE KINASE 20-RELATED"/>
    <property type="match status" value="1"/>
</dbReference>
<keyword evidence="10" id="KW-1185">Reference proteome</keyword>
<keyword evidence="3 9" id="KW-0418">Kinase</keyword>
<keyword evidence="4 5" id="KW-0067">ATP-binding</keyword>
<dbReference type="CDD" id="cd14014">
    <property type="entry name" value="STKc_PknB_like"/>
    <property type="match status" value="1"/>
</dbReference>
<keyword evidence="7" id="KW-0812">Transmembrane</keyword>
<feature type="compositionally biased region" description="Basic and acidic residues" evidence="6">
    <location>
        <begin position="462"/>
        <end position="471"/>
    </location>
</feature>
<feature type="binding site" evidence="5">
    <location>
        <position position="56"/>
    </location>
    <ligand>
        <name>ATP</name>
        <dbReference type="ChEBI" id="CHEBI:30616"/>
    </ligand>
</feature>
<name>A0ABT7PKD6_9BACT</name>
<dbReference type="InterPro" id="IPR011009">
    <property type="entry name" value="Kinase-like_dom_sf"/>
</dbReference>
<dbReference type="InterPro" id="IPR017441">
    <property type="entry name" value="Protein_kinase_ATP_BS"/>
</dbReference>
<dbReference type="Pfam" id="PF00069">
    <property type="entry name" value="Pkinase"/>
    <property type="match status" value="1"/>
</dbReference>
<evidence type="ECO:0000256" key="3">
    <source>
        <dbReference type="ARBA" id="ARBA00022777"/>
    </source>
</evidence>
<keyword evidence="2 5" id="KW-0547">Nucleotide-binding</keyword>
<dbReference type="SUPFAM" id="SSF56112">
    <property type="entry name" value="Protein kinase-like (PK-like)"/>
    <property type="match status" value="1"/>
</dbReference>
<accession>A0ABT7PKD6</accession>
<dbReference type="PANTHER" id="PTHR43289:SF34">
    <property type="entry name" value="SERINE_THREONINE-PROTEIN KINASE YBDM-RELATED"/>
    <property type="match status" value="1"/>
</dbReference>
<evidence type="ECO:0000313" key="10">
    <source>
        <dbReference type="Proteomes" id="UP001239462"/>
    </source>
</evidence>
<evidence type="ECO:0000256" key="5">
    <source>
        <dbReference type="PROSITE-ProRule" id="PRU10141"/>
    </source>
</evidence>
<dbReference type="InterPro" id="IPR000719">
    <property type="entry name" value="Prot_kinase_dom"/>
</dbReference>
<protein>
    <submittedName>
        <fullName evidence="9">Serine/threonine-protein kinase</fullName>
        <ecNumber evidence="9">2.7.11.1</ecNumber>
    </submittedName>
</protein>
<keyword evidence="7" id="KW-1133">Transmembrane helix</keyword>
<comment type="caution">
    <text evidence="9">The sequence shown here is derived from an EMBL/GenBank/DDBJ whole genome shotgun (WGS) entry which is preliminary data.</text>
</comment>
<dbReference type="EMBL" id="JASZZN010000011">
    <property type="protein sequence ID" value="MDM4016945.1"/>
    <property type="molecule type" value="Genomic_DNA"/>
</dbReference>
<feature type="region of interest" description="Disordered" evidence="6">
    <location>
        <begin position="790"/>
        <end position="810"/>
    </location>
</feature>
<evidence type="ECO:0000259" key="8">
    <source>
        <dbReference type="PROSITE" id="PS50011"/>
    </source>
</evidence>
<dbReference type="RefSeq" id="WP_289164507.1">
    <property type="nucleotide sequence ID" value="NZ_JASZZN010000011.1"/>
</dbReference>
<sequence length="932" mass="99120">MSGTATQHDFLDPPKDGSGDLGTLAHYRVIRELGKGGMGYVFLAEDNKLKRQVALKVMNQKIAATPGSRKRFISEARTMAAVHHDNVATIFEVGEYKGTPFMAMELLEGSTLEDYRETHGEPDFHRIIDFARDMARGLAAAHQRGIVHRDIKPANIWLDTKTNRIKILDFGLALAQTPVDQLSGRGAVVGTPGYLSPEQARSEPLDDRSDLYSTGVVLYELATGKLPLKSKSVAEQLIAILVHHPVPVRERNDKIPQPLAELIEKLMAKEPRDRYDDARQLEASLDDVEKECESKSEMAQAISQLQAGLEQAVSKKQSDVPAANESTPNPFKALPDSLPPASIAAASLPVGASASGSGANPVFAAATPPAPSAAVAGAASQTSKAGRAKSGAGLSTSQIVMIAVAAVAVLLLITIPLVVYFTASSAIARQQDATVVTETADGNASANSQPLSTNASAKHKAAPTEKPKAQSKDQPGNRAGSKAGNAKLGGGPSAGAKPKTNAKTFASISVTKVSPSDVQSLGGKGVRYLINDNNGNGSFEQGNASAAGEIPGWKIERIGSSGGWLKNGKAREIDGNVYAFAGKRSEVILTSQPADYRANTGDRFRVGLHVGGEGKGVSDFLIVLGFVDDQGKETHFELDRLSSGNAWSAPQPKRLRYEYEIDNSVAGQRPFVQVGISNLNRVRDLGVADRVILTVLPVSKPAEPARAKPSAEPTAKPMQTPESKSDTASDADLRIVTITTKDELGADTTVRRGGSVNDPLGEKLNLVIQTRNDRQIQHIYLRFPLASIGGGQAGQQRSGRPRNRQQENNRLPVKKAAVRLSLIEPVEDEATVQLFGLNDPVSDIWPEGKIVWSNSISAAGLDELPKLGSATVTPATREIVISDPALAEFLAANQNKTATLILTGSRGNEQVSLASKEDSSRDPPRLVLGLDR</sequence>
<feature type="transmembrane region" description="Helical" evidence="7">
    <location>
        <begin position="399"/>
        <end position="421"/>
    </location>
</feature>
<keyword evidence="7" id="KW-0472">Membrane</keyword>
<feature type="compositionally biased region" description="Polar residues" evidence="6">
    <location>
        <begin position="440"/>
        <end position="456"/>
    </location>
</feature>